<feature type="domain" description="DUF58" evidence="2">
    <location>
        <begin position="208"/>
        <end position="290"/>
    </location>
</feature>
<comment type="caution">
    <text evidence="3">The sequence shown here is derived from an EMBL/GenBank/DDBJ whole genome shotgun (WGS) entry which is preliminary data.</text>
</comment>
<dbReference type="Pfam" id="PF01882">
    <property type="entry name" value="DUF58"/>
    <property type="match status" value="1"/>
</dbReference>
<dbReference type="PANTHER" id="PTHR34351:SF1">
    <property type="entry name" value="SLR1927 PROTEIN"/>
    <property type="match status" value="1"/>
</dbReference>
<protein>
    <submittedName>
        <fullName evidence="3">Uncharacterized protein (DUF58 family)</fullName>
    </submittedName>
</protein>
<feature type="transmembrane region" description="Helical" evidence="1">
    <location>
        <begin position="21"/>
        <end position="39"/>
    </location>
</feature>
<keyword evidence="1" id="KW-0472">Membrane</keyword>
<proteinExistence type="predicted"/>
<keyword evidence="1" id="KW-1133">Transmembrane helix</keyword>
<keyword evidence="1" id="KW-0812">Transmembrane</keyword>
<dbReference type="InterPro" id="IPR002881">
    <property type="entry name" value="DUF58"/>
</dbReference>
<sequence length="426" mass="45702">MVRAPAAGRRHARARLTSRGHAVVAAGVALTITGLALGYGDITRIGIFLLLLPLLATLLASRRAAHLELTRTIAPVILHPDEPAPVRAVFANRAKRASRFGTAQDSIEASLGDRPRYTLPSIPARGKAVVEYTVRGRARGLHTIGPTTIEHPDPFGMCWAGTVIPADDQILVLPQTFPLVRHRLPYASGGEGDSGHSIALHGEQDVSIRAYVEGDELRRIHWAATAHRGELMVRHEDRPAYKHALLMYDARTSAHRVDGAYDSFEWTISATASIALLLHDLNYLTHLLSPELLDGERYETPSSSDTMLRDLAEAQECEDGLHAQVLAQASRTASGSTTMVAVLTDRPAAGLRQLAACCGRGAVGIAIVVDTDAYRRDSEVEGADARAVAHEFQAAGWRTVVVGPRSGVPAAWRSVAGIAPVGAAMR</sequence>
<name>A0A853DK47_9MICO</name>
<evidence type="ECO:0000259" key="2">
    <source>
        <dbReference type="Pfam" id="PF01882"/>
    </source>
</evidence>
<reference evidence="3 4" key="1">
    <citation type="submission" date="2020-07" db="EMBL/GenBank/DDBJ databases">
        <title>Sequencing the genomes of 1000 actinobacteria strains.</title>
        <authorList>
            <person name="Klenk H.-P."/>
        </authorList>
    </citation>
    <scope>NUCLEOTIDE SEQUENCE [LARGE SCALE GENOMIC DNA]</scope>
    <source>
        <strain evidence="3 4">DSM 29531</strain>
    </source>
</reference>
<dbReference type="EMBL" id="JACCFW010000001">
    <property type="protein sequence ID" value="NYJ75121.1"/>
    <property type="molecule type" value="Genomic_DNA"/>
</dbReference>
<dbReference type="Proteomes" id="UP000571817">
    <property type="component" value="Unassembled WGS sequence"/>
</dbReference>
<evidence type="ECO:0000313" key="4">
    <source>
        <dbReference type="Proteomes" id="UP000571817"/>
    </source>
</evidence>
<evidence type="ECO:0000256" key="1">
    <source>
        <dbReference type="SAM" id="Phobius"/>
    </source>
</evidence>
<gene>
    <name evidence="3" type="ORF">HNR15_002084</name>
</gene>
<keyword evidence="4" id="KW-1185">Reference proteome</keyword>
<dbReference type="RefSeq" id="WP_179481523.1">
    <property type="nucleotide sequence ID" value="NZ_JACCFW010000001.1"/>
</dbReference>
<dbReference type="AlphaFoldDB" id="A0A853DK47"/>
<dbReference type="PANTHER" id="PTHR34351">
    <property type="entry name" value="SLR1927 PROTEIN-RELATED"/>
    <property type="match status" value="1"/>
</dbReference>
<accession>A0A853DK47</accession>
<evidence type="ECO:0000313" key="3">
    <source>
        <dbReference type="EMBL" id="NYJ75121.1"/>
    </source>
</evidence>
<organism evidence="3 4">
    <name type="scientific">Allobranchiibius huperziae</name>
    <dbReference type="NCBI Taxonomy" id="1874116"/>
    <lineage>
        <taxon>Bacteria</taxon>
        <taxon>Bacillati</taxon>
        <taxon>Actinomycetota</taxon>
        <taxon>Actinomycetes</taxon>
        <taxon>Micrococcales</taxon>
        <taxon>Dermacoccaceae</taxon>
        <taxon>Allobranchiibius</taxon>
    </lineage>
</organism>